<evidence type="ECO:0000313" key="2">
    <source>
        <dbReference type="EMBL" id="KAB1437680.1"/>
    </source>
</evidence>
<reference evidence="2 3" key="1">
    <citation type="submission" date="2019-09" db="EMBL/GenBank/DDBJ databases">
        <authorList>
            <person name="Valk L.C."/>
        </authorList>
    </citation>
    <scope>NUCLEOTIDE SEQUENCE [LARGE SCALE GENOMIC DNA]</scope>
    <source>
        <strain evidence="2">GalUA</strain>
    </source>
</reference>
<organism evidence="2 3">
    <name type="scientific">Candidatus Galacturonatibacter soehngenii</name>
    <dbReference type="NCBI Taxonomy" id="2307010"/>
    <lineage>
        <taxon>Bacteria</taxon>
        <taxon>Bacillati</taxon>
        <taxon>Bacillota</taxon>
        <taxon>Clostridia</taxon>
        <taxon>Lachnospirales</taxon>
        <taxon>Lachnospiraceae</taxon>
        <taxon>Candidatus Galacturonatibacter</taxon>
    </lineage>
</organism>
<protein>
    <submittedName>
        <fullName evidence="2">Uncharacterized protein</fullName>
    </submittedName>
</protein>
<feature type="compositionally biased region" description="Polar residues" evidence="1">
    <location>
        <begin position="30"/>
        <end position="39"/>
    </location>
</feature>
<gene>
    <name evidence="2" type="ORF">F7O84_08755</name>
</gene>
<dbReference type="AlphaFoldDB" id="A0A7V7QJD0"/>
<evidence type="ECO:0000256" key="1">
    <source>
        <dbReference type="SAM" id="MobiDB-lite"/>
    </source>
</evidence>
<comment type="caution">
    <text evidence="2">The sequence shown here is derived from an EMBL/GenBank/DDBJ whole genome shotgun (WGS) entry which is preliminary data.</text>
</comment>
<name>A0A7V7QJD0_9FIRM</name>
<dbReference type="Proteomes" id="UP000461768">
    <property type="component" value="Unassembled WGS sequence"/>
</dbReference>
<accession>A0A7V7QJD0</accession>
<evidence type="ECO:0000313" key="3">
    <source>
        <dbReference type="Proteomes" id="UP000461768"/>
    </source>
</evidence>
<sequence length="104" mass="12065">MAIRPIELNGTITRVQDVATLKQNEDNKHVVNQSNLSMHSQKEIDHSQKKVKNADDSNYYQKQYDAKEKGNGSFYSNQKKKKNNNQEQEKKKLKEQGHSFDVSI</sequence>
<dbReference type="OrthoDB" id="2064336at2"/>
<proteinExistence type="predicted"/>
<dbReference type="RefSeq" id="WP_151144215.1">
    <property type="nucleotide sequence ID" value="NZ_WAGX01000005.1"/>
</dbReference>
<keyword evidence="3" id="KW-1185">Reference proteome</keyword>
<feature type="compositionally biased region" description="Basic and acidic residues" evidence="1">
    <location>
        <begin position="40"/>
        <end position="55"/>
    </location>
</feature>
<feature type="compositionally biased region" description="Basic and acidic residues" evidence="1">
    <location>
        <begin position="87"/>
        <end position="98"/>
    </location>
</feature>
<feature type="region of interest" description="Disordered" evidence="1">
    <location>
        <begin position="23"/>
        <end position="104"/>
    </location>
</feature>
<reference evidence="2 3" key="2">
    <citation type="submission" date="2020-02" db="EMBL/GenBank/DDBJ databases">
        <title>Candidatus Galacturonibacter soehngenii shows hetero-acetogenic catabolism of galacturonic acid but lacks a canonical carbon monoxide dehydrogenase/acetyl-CoA synthase complex.</title>
        <authorList>
            <person name="Diender M."/>
            <person name="Stouten G.R."/>
            <person name="Petersen J.F."/>
            <person name="Nielsen P.H."/>
            <person name="Dueholm M.S."/>
            <person name="Pronk J.T."/>
            <person name="Van Loosdrecht M.C.M."/>
        </authorList>
    </citation>
    <scope>NUCLEOTIDE SEQUENCE [LARGE SCALE GENOMIC DNA]</scope>
    <source>
        <strain evidence="2">GalUA</strain>
    </source>
</reference>
<dbReference type="EMBL" id="WAGX01000005">
    <property type="protein sequence ID" value="KAB1437680.1"/>
    <property type="molecule type" value="Genomic_DNA"/>
</dbReference>